<sequence length="211" mass="24604">MNRLLHTIFLENKDNKNLWDTFEGECQKFYNEPAHSFTEMRVRDNKKVRGDIFEEFCVLYLKHIGGYDDVWLLADVPDTILTELGMKRPDVGIDIVARKGKLYSAVQCKYKKQETKTKIVTWKALSTFYALCMRTGPWEKYVVMTNCSFVRHMGKKSKKDLSICLRTLQGISKEKWISMCGVEGHKMEDDAPVPKTDEDVRQARLKFFGKI</sequence>
<organism evidence="2">
    <name type="scientific">viral metagenome</name>
    <dbReference type="NCBI Taxonomy" id="1070528"/>
    <lineage>
        <taxon>unclassified sequences</taxon>
        <taxon>metagenomes</taxon>
        <taxon>organismal metagenomes</taxon>
    </lineage>
</organism>
<accession>A0A6C0B6R7</accession>
<name>A0A6C0B6R7_9ZZZZ</name>
<evidence type="ECO:0000313" key="2">
    <source>
        <dbReference type="EMBL" id="QHS87163.1"/>
    </source>
</evidence>
<dbReference type="SUPFAM" id="SSF52980">
    <property type="entry name" value="Restriction endonuclease-like"/>
    <property type="match status" value="1"/>
</dbReference>
<protein>
    <recommendedName>
        <fullName evidence="1">Mrr-like domain-containing protein</fullName>
    </recommendedName>
</protein>
<evidence type="ECO:0000259" key="1">
    <source>
        <dbReference type="Pfam" id="PF13156"/>
    </source>
</evidence>
<proteinExistence type="predicted"/>
<dbReference type="Pfam" id="PF13156">
    <property type="entry name" value="Mrr_cat_2"/>
    <property type="match status" value="1"/>
</dbReference>
<reference evidence="2" key="1">
    <citation type="journal article" date="2020" name="Nature">
        <title>Giant virus diversity and host interactions through global metagenomics.</title>
        <authorList>
            <person name="Schulz F."/>
            <person name="Roux S."/>
            <person name="Paez-Espino D."/>
            <person name="Jungbluth S."/>
            <person name="Walsh D.A."/>
            <person name="Denef V.J."/>
            <person name="McMahon K.D."/>
            <person name="Konstantinidis K.T."/>
            <person name="Eloe-Fadrosh E.A."/>
            <person name="Kyrpides N.C."/>
            <person name="Woyke T."/>
        </authorList>
    </citation>
    <scope>NUCLEOTIDE SEQUENCE</scope>
    <source>
        <strain evidence="2">GVMAG-M-3300009684-20</strain>
    </source>
</reference>
<dbReference type="InterPro" id="IPR011335">
    <property type="entry name" value="Restrct_endonuc-II-like"/>
</dbReference>
<feature type="domain" description="Mrr-like" evidence="1">
    <location>
        <begin position="67"/>
        <end position="160"/>
    </location>
</feature>
<dbReference type="EMBL" id="MN739078">
    <property type="protein sequence ID" value="QHS87163.1"/>
    <property type="molecule type" value="Genomic_DNA"/>
</dbReference>
<dbReference type="InterPro" id="IPR039442">
    <property type="entry name" value="Mrr-like_dom"/>
</dbReference>
<dbReference type="AlphaFoldDB" id="A0A6C0B6R7"/>